<feature type="compositionally biased region" description="Basic and acidic residues" evidence="1">
    <location>
        <begin position="38"/>
        <end position="48"/>
    </location>
</feature>
<dbReference type="KEGG" id="ker:91106770"/>
<name>A0AAX4KTY1_9TREE</name>
<evidence type="ECO:0000313" key="3">
    <source>
        <dbReference type="Proteomes" id="UP001358614"/>
    </source>
</evidence>
<dbReference type="Proteomes" id="UP001358614">
    <property type="component" value="Chromosome 3"/>
</dbReference>
<reference evidence="2 3" key="1">
    <citation type="submission" date="2024-01" db="EMBL/GenBank/DDBJ databases">
        <title>Comparative genomics of Cryptococcus and Kwoniella reveals pathogenesis evolution and contrasting modes of karyotype evolution via chromosome fusion or intercentromeric recombination.</title>
        <authorList>
            <person name="Coelho M.A."/>
            <person name="David-Palma M."/>
            <person name="Shea T."/>
            <person name="Bowers K."/>
            <person name="McGinley-Smith S."/>
            <person name="Mohammad A.W."/>
            <person name="Gnirke A."/>
            <person name="Yurkov A.M."/>
            <person name="Nowrousian M."/>
            <person name="Sun S."/>
            <person name="Cuomo C.A."/>
            <person name="Heitman J."/>
        </authorList>
    </citation>
    <scope>NUCLEOTIDE SEQUENCE [LARGE SCALE GENOMIC DNA]</scope>
    <source>
        <strain evidence="2 3">PYCC6329</strain>
    </source>
</reference>
<organism evidence="2 3">
    <name type="scientific">Kwoniella europaea PYCC6329</name>
    <dbReference type="NCBI Taxonomy" id="1423913"/>
    <lineage>
        <taxon>Eukaryota</taxon>
        <taxon>Fungi</taxon>
        <taxon>Dikarya</taxon>
        <taxon>Basidiomycota</taxon>
        <taxon>Agaricomycotina</taxon>
        <taxon>Tremellomycetes</taxon>
        <taxon>Tremellales</taxon>
        <taxon>Cryptococcaceae</taxon>
        <taxon>Kwoniella</taxon>
    </lineage>
</organism>
<protein>
    <submittedName>
        <fullName evidence="2">Uncharacterized protein</fullName>
    </submittedName>
</protein>
<dbReference type="EMBL" id="CP144091">
    <property type="protein sequence ID" value="WWD09841.1"/>
    <property type="molecule type" value="Genomic_DNA"/>
</dbReference>
<dbReference type="RefSeq" id="XP_066087808.1">
    <property type="nucleotide sequence ID" value="XM_066231711.1"/>
</dbReference>
<gene>
    <name evidence="2" type="ORF">V865_007969</name>
</gene>
<feature type="compositionally biased region" description="Polar residues" evidence="1">
    <location>
        <begin position="137"/>
        <end position="151"/>
    </location>
</feature>
<evidence type="ECO:0000313" key="2">
    <source>
        <dbReference type="EMBL" id="WWD09841.1"/>
    </source>
</evidence>
<keyword evidence="3" id="KW-1185">Reference proteome</keyword>
<feature type="region of interest" description="Disordered" evidence="1">
    <location>
        <begin position="1"/>
        <end position="58"/>
    </location>
</feature>
<feature type="region of interest" description="Disordered" evidence="1">
    <location>
        <begin position="100"/>
        <end position="171"/>
    </location>
</feature>
<evidence type="ECO:0000256" key="1">
    <source>
        <dbReference type="SAM" id="MobiDB-lite"/>
    </source>
</evidence>
<proteinExistence type="predicted"/>
<dbReference type="GeneID" id="91106770"/>
<feature type="compositionally biased region" description="Basic and acidic residues" evidence="1">
    <location>
        <begin position="19"/>
        <end position="30"/>
    </location>
</feature>
<accession>A0AAX4KTY1</accession>
<dbReference type="AlphaFoldDB" id="A0AAX4KTY1"/>
<sequence length="195" mass="20159">MSEAFRSLTKSVKSLGSKEGNELIDPKDDWGVTSYGDPYKHTPKEGQQDWKTPYAATGTNSNTNYEPYYSAPQSGYGYSPAPTQGGYAYPPQGGYTPTYVGYPTTPAPSDPNASAYGAGGGFAARSASTAPDVRTDTPYSQGSGTPYNNFGQAPPAGSATDPPAYDASHATGSYSVAGTAGAAQHYNTDTTNTGA</sequence>